<feature type="region of interest" description="Disordered" evidence="1">
    <location>
        <begin position="512"/>
        <end position="621"/>
    </location>
</feature>
<protein>
    <submittedName>
        <fullName evidence="3">Uncharacterized protein LOC34623812</fullName>
    </submittedName>
</protein>
<feature type="compositionally biased region" description="Low complexity" evidence="1">
    <location>
        <begin position="512"/>
        <end position="522"/>
    </location>
</feature>
<evidence type="ECO:0000313" key="3">
    <source>
        <dbReference type="RefSeq" id="XP_026192937.1"/>
    </source>
</evidence>
<reference evidence="3" key="1">
    <citation type="submission" date="2025-08" db="UniProtKB">
        <authorList>
            <consortium name="RefSeq"/>
        </authorList>
    </citation>
    <scope>IDENTIFICATION</scope>
</reference>
<evidence type="ECO:0000256" key="1">
    <source>
        <dbReference type="SAM" id="MobiDB-lite"/>
    </source>
</evidence>
<dbReference type="OrthoDB" id="349139at2759"/>
<feature type="compositionally biased region" description="Basic and acidic residues" evidence="1">
    <location>
        <begin position="97"/>
        <end position="107"/>
    </location>
</feature>
<feature type="compositionally biased region" description="Low complexity" evidence="1">
    <location>
        <begin position="418"/>
        <end position="432"/>
    </location>
</feature>
<gene>
    <name evidence="3" type="primary">LOC34623812</name>
</gene>
<proteinExistence type="predicted"/>
<keyword evidence="2" id="KW-1185">Reference proteome</keyword>
<accession>A0A6P6RZZ7</accession>
<dbReference type="GeneID" id="34623812"/>
<feature type="compositionally biased region" description="Polar residues" evidence="1">
    <location>
        <begin position="358"/>
        <end position="371"/>
    </location>
</feature>
<evidence type="ECO:0000313" key="2">
    <source>
        <dbReference type="Proteomes" id="UP000515125"/>
    </source>
</evidence>
<dbReference type="RefSeq" id="XP_026192937.1">
    <property type="nucleotide sequence ID" value="XM_026337152.1"/>
</dbReference>
<name>A0A6P6RZZ7_9EIME</name>
<dbReference type="AlphaFoldDB" id="A0A6P6RZZ7"/>
<sequence>MRRQGCETQSFLHSPAAGAPPNSLSLGFSRFANAPRTPLRPEAANAMLNPQWELPTRADHPLAPKVEPPAALLERAGVPPAVSLLPRGLSEIDGTHAEAAPARERKTSPVPSRAPGQQAGCLLSLIGRPKNKVRRRSAAALSAGAAATPFGGTSLVPLKVRESLQSALGGWQQVPLSLPMPLSLAPSSYSSRLKAAAKAAIAAAEAGSSTRYHLDNAVLLLQLAFDLQQGSVLLPTLHIAASEKSPAALQPCGALLCSSSRCGCRAFTTSAAVGAAAAPHMGAPPDIQVCESCCCCCAYASSTEVVLARLPVIAPEELQQLHAAAVQLYGDRAGPPLWQQQLQFSRESARQSGPLPQLQRSQHQVANSAQTLGGGEAREKRSEQPEHKHKQQQRKGPTGSSGHHYHHQRRHFIENPRRNPAAPAANSAAAAATCGERAGGRHRKKPSKSRRTPPAAETQARCNRIPAAVPEQAAATRHAVSAAASSRRKAFRGLCAALGFMAGALLQEKATTSAPGAATGSSKDGKPESDSCRSSKGATSGCPRNAAASCKPDALRADSSSSSSTLELPTMVARPSRSIPGTDQRCSKESLRGPRGPPGVSGAEGPSWAPGGLPTPEGAAL</sequence>
<feature type="region of interest" description="Disordered" evidence="1">
    <location>
        <begin position="345"/>
        <end position="462"/>
    </location>
</feature>
<feature type="compositionally biased region" description="Basic residues" evidence="1">
    <location>
        <begin position="440"/>
        <end position="451"/>
    </location>
</feature>
<dbReference type="Proteomes" id="UP000515125">
    <property type="component" value="Unplaced"/>
</dbReference>
<feature type="region of interest" description="Disordered" evidence="1">
    <location>
        <begin position="97"/>
        <end position="118"/>
    </location>
</feature>
<feature type="compositionally biased region" description="Basic and acidic residues" evidence="1">
    <location>
        <begin position="376"/>
        <end position="386"/>
    </location>
</feature>
<organism evidence="2 3">
    <name type="scientific">Cyclospora cayetanensis</name>
    <dbReference type="NCBI Taxonomy" id="88456"/>
    <lineage>
        <taxon>Eukaryota</taxon>
        <taxon>Sar</taxon>
        <taxon>Alveolata</taxon>
        <taxon>Apicomplexa</taxon>
        <taxon>Conoidasida</taxon>
        <taxon>Coccidia</taxon>
        <taxon>Eucoccidiorida</taxon>
        <taxon>Eimeriorina</taxon>
        <taxon>Eimeriidae</taxon>
        <taxon>Cyclospora</taxon>
    </lineage>
</organism>
<feature type="compositionally biased region" description="Basic and acidic residues" evidence="1">
    <location>
        <begin position="523"/>
        <end position="533"/>
    </location>
</feature>